<dbReference type="PRINTS" id="PR00420">
    <property type="entry name" value="RNGMNOXGNASE"/>
</dbReference>
<name>A0ABZ1N4D0_9NOCA</name>
<sequence length="385" mass="40811">MSTNPRILISGASIAGPTLAFWLARHGWRPTVVEQAPTLRAGGNGVDLRGASVGVAAAMGVLPALRERATDIRALTFVDADGQRVASMPTSTFDEPGDLEVMRGDLARVLYDATAKDVDYRFGASVDTIAQDGSVVQVGFTGGTSAEFDLVIGADGLHSRVRNLAVLSEKQAAYPLGLGFASATVDVAFGAPRAVTLHNAPGRVAGVYRSGNHTAAQAFFAFRTSRDVEFPRDRPSQVDLLRDQFTGAGWEIPALVDAATADPTFYLDAMTQIRMPTWSRGRVGLVGDAAYCPTAFSGAGAALAVEGAHLLATRLVAGDHEAAFAHYERTLRPIVRARQRSVGPGSAMLVPATNTRIWLRNQLTRLMVLPPLAARAFRSDRAATA</sequence>
<evidence type="ECO:0000313" key="3">
    <source>
        <dbReference type="Proteomes" id="UP001621418"/>
    </source>
</evidence>
<dbReference type="PANTHER" id="PTHR46865">
    <property type="entry name" value="OXIDOREDUCTASE-RELATED"/>
    <property type="match status" value="1"/>
</dbReference>
<gene>
    <name evidence="2" type="ORF">OG308_26440</name>
</gene>
<accession>A0ABZ1N4D0</accession>
<protein>
    <submittedName>
        <fullName evidence="2">FAD-dependent monooxygenase</fullName>
    </submittedName>
</protein>
<dbReference type="GO" id="GO:0004497">
    <property type="term" value="F:monooxygenase activity"/>
    <property type="evidence" value="ECO:0007669"/>
    <property type="project" value="UniProtKB-KW"/>
</dbReference>
<keyword evidence="2" id="KW-0560">Oxidoreductase</keyword>
<dbReference type="EMBL" id="CP109527">
    <property type="protein sequence ID" value="WTY34824.1"/>
    <property type="molecule type" value="Genomic_DNA"/>
</dbReference>
<dbReference type="Gene3D" id="3.50.50.60">
    <property type="entry name" value="FAD/NAD(P)-binding domain"/>
    <property type="match status" value="1"/>
</dbReference>
<proteinExistence type="predicted"/>
<dbReference type="InterPro" id="IPR036188">
    <property type="entry name" value="FAD/NAD-bd_sf"/>
</dbReference>
<keyword evidence="3" id="KW-1185">Reference proteome</keyword>
<dbReference type="Gene3D" id="3.30.9.10">
    <property type="entry name" value="D-Amino Acid Oxidase, subunit A, domain 2"/>
    <property type="match status" value="1"/>
</dbReference>
<evidence type="ECO:0000313" key="2">
    <source>
        <dbReference type="EMBL" id="WTY34824.1"/>
    </source>
</evidence>
<evidence type="ECO:0000259" key="1">
    <source>
        <dbReference type="Pfam" id="PF01494"/>
    </source>
</evidence>
<dbReference type="InterPro" id="IPR051704">
    <property type="entry name" value="FAD_aromatic-hydroxylase"/>
</dbReference>
<feature type="domain" description="FAD-binding" evidence="1">
    <location>
        <begin position="7"/>
        <end position="317"/>
    </location>
</feature>
<reference evidence="2 3" key="1">
    <citation type="submission" date="2022-10" db="EMBL/GenBank/DDBJ databases">
        <title>The complete genomes of actinobacterial strains from the NBC collection.</title>
        <authorList>
            <person name="Joergensen T.S."/>
            <person name="Alvarez Arevalo M."/>
            <person name="Sterndorff E.B."/>
            <person name="Faurdal D."/>
            <person name="Vuksanovic O."/>
            <person name="Mourched A.-S."/>
            <person name="Charusanti P."/>
            <person name="Shaw S."/>
            <person name="Blin K."/>
            <person name="Weber T."/>
        </authorList>
    </citation>
    <scope>NUCLEOTIDE SEQUENCE [LARGE SCALE GENOMIC DNA]</scope>
    <source>
        <strain evidence="2 3">NBC_01413</strain>
    </source>
</reference>
<dbReference type="RefSeq" id="WP_405147187.1">
    <property type="nucleotide sequence ID" value="NZ_CP109527.1"/>
</dbReference>
<dbReference type="SUPFAM" id="SSF51905">
    <property type="entry name" value="FAD/NAD(P)-binding domain"/>
    <property type="match status" value="1"/>
</dbReference>
<dbReference type="Proteomes" id="UP001621418">
    <property type="component" value="Chromosome"/>
</dbReference>
<keyword evidence="2" id="KW-0503">Monooxygenase</keyword>
<dbReference type="PANTHER" id="PTHR46865:SF2">
    <property type="entry name" value="MONOOXYGENASE"/>
    <property type="match status" value="1"/>
</dbReference>
<dbReference type="InterPro" id="IPR002938">
    <property type="entry name" value="FAD-bd"/>
</dbReference>
<organism evidence="2 3">
    <name type="scientific">Nocardia salmonicida</name>
    <dbReference type="NCBI Taxonomy" id="53431"/>
    <lineage>
        <taxon>Bacteria</taxon>
        <taxon>Bacillati</taxon>
        <taxon>Actinomycetota</taxon>
        <taxon>Actinomycetes</taxon>
        <taxon>Mycobacteriales</taxon>
        <taxon>Nocardiaceae</taxon>
        <taxon>Nocardia</taxon>
    </lineage>
</organism>
<dbReference type="Pfam" id="PF01494">
    <property type="entry name" value="FAD_binding_3"/>
    <property type="match status" value="1"/>
</dbReference>